<comment type="caution">
    <text evidence="2">The sequence shown here is derived from an EMBL/GenBank/DDBJ whole genome shotgun (WGS) entry which is preliminary data.</text>
</comment>
<evidence type="ECO:0000313" key="2">
    <source>
        <dbReference type="EMBL" id="RHA83094.1"/>
    </source>
</evidence>
<protein>
    <submittedName>
        <fullName evidence="2">Uncharacterized protein</fullName>
    </submittedName>
</protein>
<keyword evidence="1" id="KW-1133">Transmembrane helix</keyword>
<evidence type="ECO:0000256" key="1">
    <source>
        <dbReference type="SAM" id="Phobius"/>
    </source>
</evidence>
<gene>
    <name evidence="2" type="ORF">DW916_13310</name>
</gene>
<proteinExistence type="predicted"/>
<keyword evidence="1" id="KW-0812">Transmembrane</keyword>
<dbReference type="RefSeq" id="WP_118191647.1">
    <property type="nucleotide sequence ID" value="NZ_QSFW01000035.1"/>
</dbReference>
<organism evidence="2 3">
    <name type="scientific">Segatella copri</name>
    <dbReference type="NCBI Taxonomy" id="165179"/>
    <lineage>
        <taxon>Bacteria</taxon>
        <taxon>Pseudomonadati</taxon>
        <taxon>Bacteroidota</taxon>
        <taxon>Bacteroidia</taxon>
        <taxon>Bacteroidales</taxon>
        <taxon>Prevotellaceae</taxon>
        <taxon>Segatella</taxon>
    </lineage>
</organism>
<evidence type="ECO:0000313" key="3">
    <source>
        <dbReference type="Proteomes" id="UP000284990"/>
    </source>
</evidence>
<accession>A0AA92V011</accession>
<keyword evidence="1" id="KW-0472">Membrane</keyword>
<feature type="transmembrane region" description="Helical" evidence="1">
    <location>
        <begin position="56"/>
        <end position="75"/>
    </location>
</feature>
<name>A0AA92V011_9BACT</name>
<dbReference type="AlphaFoldDB" id="A0AA92V011"/>
<dbReference type="Proteomes" id="UP000284990">
    <property type="component" value="Unassembled WGS sequence"/>
</dbReference>
<sequence>MDIKKIIAGEQMPDKNDPRYKEQYEREVEAGRKFANKTKLTLLVMKIQSWANVHRVGFLVIVFGFVIGLFALNIINLIRYYKASQNVPHRTVVEQVDQALHNSANFKKRDNYGYKEN</sequence>
<reference evidence="2 3" key="1">
    <citation type="submission" date="2018-08" db="EMBL/GenBank/DDBJ databases">
        <title>A genome reference for cultivated species of the human gut microbiota.</title>
        <authorList>
            <person name="Zou Y."/>
            <person name="Xue W."/>
            <person name="Luo G."/>
        </authorList>
    </citation>
    <scope>NUCLEOTIDE SEQUENCE [LARGE SCALE GENOMIC DNA]</scope>
    <source>
        <strain evidence="2 3">AM42-23AC</strain>
    </source>
</reference>
<dbReference type="EMBL" id="QSFW01000035">
    <property type="protein sequence ID" value="RHA83094.1"/>
    <property type="molecule type" value="Genomic_DNA"/>
</dbReference>